<evidence type="ECO:0000313" key="3">
    <source>
        <dbReference type="Proteomes" id="UP000252893"/>
    </source>
</evidence>
<gene>
    <name evidence="2" type="ORF">DFR47_106114</name>
</gene>
<dbReference type="EMBL" id="QNRH01000006">
    <property type="protein sequence ID" value="RBO93033.1"/>
    <property type="molecule type" value="Genomic_DNA"/>
</dbReference>
<reference evidence="2 3" key="1">
    <citation type="submission" date="2018-06" db="EMBL/GenBank/DDBJ databases">
        <title>Genomic Encyclopedia of Type Strains, Phase IV (KMG-IV): sequencing the most valuable type-strain genomes for metagenomic binning, comparative biology and taxonomic classification.</title>
        <authorList>
            <person name="Goeker M."/>
        </authorList>
    </citation>
    <scope>NUCLEOTIDE SEQUENCE [LARGE SCALE GENOMIC DNA]</scope>
    <source>
        <strain evidence="2 3">DSM 25619</strain>
    </source>
</reference>
<protein>
    <submittedName>
        <fullName evidence="2">Uncharacterized protein</fullName>
    </submittedName>
</protein>
<accession>A0A366DSH1</accession>
<organism evidence="2 3">
    <name type="scientific">Pseudochrobactrum asaccharolyticum</name>
    <dbReference type="NCBI Taxonomy" id="354351"/>
    <lineage>
        <taxon>Bacteria</taxon>
        <taxon>Pseudomonadati</taxon>
        <taxon>Pseudomonadota</taxon>
        <taxon>Alphaproteobacteria</taxon>
        <taxon>Hyphomicrobiales</taxon>
        <taxon>Brucellaceae</taxon>
        <taxon>Pseudochrobactrum</taxon>
    </lineage>
</organism>
<keyword evidence="1" id="KW-1133">Transmembrane helix</keyword>
<dbReference type="AlphaFoldDB" id="A0A366DSH1"/>
<evidence type="ECO:0000256" key="1">
    <source>
        <dbReference type="SAM" id="Phobius"/>
    </source>
</evidence>
<proteinExistence type="predicted"/>
<keyword evidence="1" id="KW-0472">Membrane</keyword>
<feature type="transmembrane region" description="Helical" evidence="1">
    <location>
        <begin position="32"/>
        <end position="51"/>
    </location>
</feature>
<sequence>MAKIAPVLLLILMGLHLLKPLGLPGLKRRSDFWKIAVAAIAVMMLTVLLQAHTGY</sequence>
<evidence type="ECO:0000313" key="2">
    <source>
        <dbReference type="EMBL" id="RBO93033.1"/>
    </source>
</evidence>
<keyword evidence="1" id="KW-0812">Transmembrane</keyword>
<keyword evidence="3" id="KW-1185">Reference proteome</keyword>
<dbReference type="RefSeq" id="WP_162930450.1">
    <property type="nucleotide sequence ID" value="NZ_JBHEEG010000007.1"/>
</dbReference>
<dbReference type="Proteomes" id="UP000252893">
    <property type="component" value="Unassembled WGS sequence"/>
</dbReference>
<comment type="caution">
    <text evidence="2">The sequence shown here is derived from an EMBL/GenBank/DDBJ whole genome shotgun (WGS) entry which is preliminary data.</text>
</comment>
<name>A0A366DSH1_9HYPH</name>